<proteinExistence type="predicted"/>
<dbReference type="OrthoDB" id="10259366at2759"/>
<dbReference type="VEuPathDB" id="AmoebaDB:FDP41_010672"/>
<organism evidence="2 3">
    <name type="scientific">Naegleria fowleri</name>
    <name type="common">Brain eating amoeba</name>
    <dbReference type="NCBI Taxonomy" id="5763"/>
    <lineage>
        <taxon>Eukaryota</taxon>
        <taxon>Discoba</taxon>
        <taxon>Heterolobosea</taxon>
        <taxon>Tetramitia</taxon>
        <taxon>Eutetramitia</taxon>
        <taxon>Vahlkampfiidae</taxon>
        <taxon>Naegleria</taxon>
    </lineage>
</organism>
<feature type="compositionally biased region" description="Polar residues" evidence="1">
    <location>
        <begin position="78"/>
        <end position="96"/>
    </location>
</feature>
<comment type="caution">
    <text evidence="2">The sequence shown here is derived from an EMBL/GenBank/DDBJ whole genome shotgun (WGS) entry which is preliminary data.</text>
</comment>
<dbReference type="AlphaFoldDB" id="A0A6A5C2J2"/>
<dbReference type="VEuPathDB" id="AmoebaDB:NfTy_013950"/>
<evidence type="ECO:0000313" key="3">
    <source>
        <dbReference type="Proteomes" id="UP000444721"/>
    </source>
</evidence>
<evidence type="ECO:0000313" key="2">
    <source>
        <dbReference type="EMBL" id="KAF0983607.1"/>
    </source>
</evidence>
<evidence type="ECO:0000256" key="1">
    <source>
        <dbReference type="SAM" id="MobiDB-lite"/>
    </source>
</evidence>
<name>A0A6A5C2J2_NAEFO</name>
<protein>
    <submittedName>
        <fullName evidence="2">Uncharacterized protein</fullName>
    </submittedName>
</protein>
<dbReference type="Proteomes" id="UP000444721">
    <property type="component" value="Unassembled WGS sequence"/>
</dbReference>
<dbReference type="EMBL" id="VFQX01000006">
    <property type="protein sequence ID" value="KAF0983607.1"/>
    <property type="molecule type" value="Genomic_DNA"/>
</dbReference>
<dbReference type="VEuPathDB" id="AmoebaDB:NF0082390"/>
<feature type="region of interest" description="Disordered" evidence="1">
    <location>
        <begin position="61"/>
        <end position="119"/>
    </location>
</feature>
<sequence length="382" mass="44816">MLNGRPHHPHHPHHPHASLDLMRECELRVEDIIQEFDGLLENERILNVYVCGSRLYGKTPKQSVVGGQEHQQNKKRISSSSLQSKNRGVSSSLSEQSGDDEKVSIPNATDPHQQQQQQQYYSVTQDSDFDIMMIYDYEEGKTPSKLTFLSNQKENKNSEFFQYLLPKYKEKFGPCLPFTEIVKDDQTIYYKFTQKRFGLDMCLYSKEQFLNQVKKHQFSELIGLFLEKSSEEYQRFILRKRFNVLEEFTTQKGTINLSLLRSSLSQSASMCWKCCKSMYEHRLELDPPEVEIFKAKKTVIHTLRVYHYGIQIAQNGTIIDWHVCDKYYDDILGTKDKYNTWREMSKVYGPIRNQLHEHFRACCPKEDELLEDTKDDGGTTNE</sequence>
<accession>A0A6A5C2J2</accession>
<reference evidence="2 3" key="1">
    <citation type="journal article" date="2019" name="Sci. Rep.">
        <title>Nanopore sequencing improves the draft genome of the human pathogenic amoeba Naegleria fowleri.</title>
        <authorList>
            <person name="Liechti N."/>
            <person name="Schurch N."/>
            <person name="Bruggmann R."/>
            <person name="Wittwer M."/>
        </authorList>
    </citation>
    <scope>NUCLEOTIDE SEQUENCE [LARGE SCALE GENOMIC DNA]</scope>
    <source>
        <strain evidence="2 3">ATCC 30894</strain>
    </source>
</reference>
<keyword evidence="3" id="KW-1185">Reference proteome</keyword>
<dbReference type="GeneID" id="68117887"/>
<dbReference type="OMA" id="YHYGIQI"/>
<gene>
    <name evidence="2" type="ORF">FDP41_010672</name>
</gene>
<dbReference type="RefSeq" id="XP_044568320.1">
    <property type="nucleotide sequence ID" value="XM_044700996.1"/>
</dbReference>